<dbReference type="AlphaFoldDB" id="A0A433SBG6"/>
<evidence type="ECO:0000313" key="2">
    <source>
        <dbReference type="Proteomes" id="UP000286947"/>
    </source>
</evidence>
<organism evidence="1 2">
    <name type="scientific">Saezia sanguinis</name>
    <dbReference type="NCBI Taxonomy" id="1965230"/>
    <lineage>
        <taxon>Bacteria</taxon>
        <taxon>Pseudomonadati</taxon>
        <taxon>Pseudomonadota</taxon>
        <taxon>Betaproteobacteria</taxon>
        <taxon>Burkholderiales</taxon>
        <taxon>Saeziaceae</taxon>
        <taxon>Saezia</taxon>
    </lineage>
</organism>
<reference evidence="1 2" key="1">
    <citation type="submission" date="2018-01" db="EMBL/GenBank/DDBJ databases">
        <title>Saezia sanguinis gen. nov., sp. nov., in the order Burkholderiales isolated from human blood.</title>
        <authorList>
            <person name="Medina-Pascual M.J."/>
            <person name="Valdezate S."/>
            <person name="Monzon S."/>
            <person name="Cuesta I."/>
            <person name="Carrasco G."/>
            <person name="Villalon P."/>
            <person name="Saez-Nieto J.A."/>
        </authorList>
    </citation>
    <scope>NUCLEOTIDE SEQUENCE [LARGE SCALE GENOMIC DNA]</scope>
    <source>
        <strain evidence="1 2">CNM695-12</strain>
    </source>
</reference>
<proteinExistence type="predicted"/>
<accession>A0A433SBG6</accession>
<dbReference type="Pfam" id="PF20461">
    <property type="entry name" value="DUF6714"/>
    <property type="match status" value="1"/>
</dbReference>
<dbReference type="OrthoDB" id="1456570at2"/>
<comment type="caution">
    <text evidence="1">The sequence shown here is derived from an EMBL/GenBank/DDBJ whole genome shotgun (WGS) entry which is preliminary data.</text>
</comment>
<protein>
    <submittedName>
        <fullName evidence="1">Uncharacterized protein</fullName>
    </submittedName>
</protein>
<keyword evidence="2" id="KW-1185">Reference proteome</keyword>
<dbReference type="RefSeq" id="WP_126980365.1">
    <property type="nucleotide sequence ID" value="NZ_PQSP01000006.1"/>
</dbReference>
<dbReference type="Proteomes" id="UP000286947">
    <property type="component" value="Unassembled WGS sequence"/>
</dbReference>
<dbReference type="InterPro" id="IPR046560">
    <property type="entry name" value="DUF6714"/>
</dbReference>
<evidence type="ECO:0000313" key="1">
    <source>
        <dbReference type="EMBL" id="RUS66096.1"/>
    </source>
</evidence>
<gene>
    <name evidence="1" type="ORF">CUZ56_02174</name>
</gene>
<sequence length="263" mass="30151">MPMSLPQGMQMYFQKFALGEMPYKAFDQWLCSHAAQLEEHMADEAYLNLISTNFNVFEERLSARRLVASVLQEKEMTSWIKELEKKVSQTLKQIEQVFHGVSREGGISLSQAGVLDKGGAHNEFVSVALFDVDKCWQDVPDSEIVHHAEALLFLDEIGIRYYLPAYMVFALKNSGVEKGATNMDFSWSIHMILVTLSSPCQERNERFQLFSLQQKEVVCQFLALMMIHPIGIIGADYHEAAYTAMTTYWKRFYKESEGFKLST</sequence>
<name>A0A433SBG6_9BURK</name>
<dbReference type="EMBL" id="PQSP01000006">
    <property type="protein sequence ID" value="RUS66096.1"/>
    <property type="molecule type" value="Genomic_DNA"/>
</dbReference>